<keyword evidence="2" id="KW-1185">Reference proteome</keyword>
<protein>
    <submittedName>
        <fullName evidence="1">Galactose-binding domain-like protein</fullName>
    </submittedName>
</protein>
<gene>
    <name evidence="1" type="ORF">BDZ94DRAFT_1242808</name>
</gene>
<evidence type="ECO:0000313" key="1">
    <source>
        <dbReference type="EMBL" id="KAF9469601.1"/>
    </source>
</evidence>
<dbReference type="Proteomes" id="UP000807353">
    <property type="component" value="Unassembled WGS sequence"/>
</dbReference>
<evidence type="ECO:0000313" key="2">
    <source>
        <dbReference type="Proteomes" id="UP000807353"/>
    </source>
</evidence>
<name>A0A9P5YJ21_9AGAR</name>
<sequence>MSGNLVSLITPTTTLKVSSTLDKSVGKKHIIDDSPETCWTSLEGLPQYIQLSFDTPVIPKRALLTFQGGFVGTHCSVYTSLDLTNKKTWSLLKAIYPEDVNRKQSFDLHPPISGNINEGVTSIKLVFETSSDFFGRITVYDLKLEGTVPA</sequence>
<dbReference type="SUPFAM" id="SSF49785">
    <property type="entry name" value="Galactose-binding domain-like"/>
    <property type="match status" value="1"/>
</dbReference>
<proteinExistence type="predicted"/>
<accession>A0A9P5YJ21</accession>
<dbReference type="EMBL" id="MU150229">
    <property type="protein sequence ID" value="KAF9469601.1"/>
    <property type="molecule type" value="Genomic_DNA"/>
</dbReference>
<dbReference type="Gene3D" id="2.60.120.260">
    <property type="entry name" value="Galactose-binding domain-like"/>
    <property type="match status" value="1"/>
</dbReference>
<comment type="caution">
    <text evidence="1">The sequence shown here is derived from an EMBL/GenBank/DDBJ whole genome shotgun (WGS) entry which is preliminary data.</text>
</comment>
<dbReference type="InterPro" id="IPR008979">
    <property type="entry name" value="Galactose-bd-like_sf"/>
</dbReference>
<dbReference type="AlphaFoldDB" id="A0A9P5YJ21"/>
<reference evidence="1" key="1">
    <citation type="submission" date="2020-11" db="EMBL/GenBank/DDBJ databases">
        <authorList>
            <consortium name="DOE Joint Genome Institute"/>
            <person name="Ahrendt S."/>
            <person name="Riley R."/>
            <person name="Andreopoulos W."/>
            <person name="Labutti K."/>
            <person name="Pangilinan J."/>
            <person name="Ruiz-Duenas F.J."/>
            <person name="Barrasa J.M."/>
            <person name="Sanchez-Garcia M."/>
            <person name="Camarero S."/>
            <person name="Miyauchi S."/>
            <person name="Serrano A."/>
            <person name="Linde D."/>
            <person name="Babiker R."/>
            <person name="Drula E."/>
            <person name="Ayuso-Fernandez I."/>
            <person name="Pacheco R."/>
            <person name="Padilla G."/>
            <person name="Ferreira P."/>
            <person name="Barriuso J."/>
            <person name="Kellner H."/>
            <person name="Castanera R."/>
            <person name="Alfaro M."/>
            <person name="Ramirez L."/>
            <person name="Pisabarro A.G."/>
            <person name="Kuo A."/>
            <person name="Tritt A."/>
            <person name="Lipzen A."/>
            <person name="He G."/>
            <person name="Yan M."/>
            <person name="Ng V."/>
            <person name="Cullen D."/>
            <person name="Martin F."/>
            <person name="Rosso M.-N."/>
            <person name="Henrissat B."/>
            <person name="Hibbett D."/>
            <person name="Martinez A.T."/>
            <person name="Grigoriev I.V."/>
        </authorList>
    </citation>
    <scope>NUCLEOTIDE SEQUENCE</scope>
    <source>
        <strain evidence="1">CBS 247.69</strain>
    </source>
</reference>
<organism evidence="1 2">
    <name type="scientific">Collybia nuda</name>
    <dbReference type="NCBI Taxonomy" id="64659"/>
    <lineage>
        <taxon>Eukaryota</taxon>
        <taxon>Fungi</taxon>
        <taxon>Dikarya</taxon>
        <taxon>Basidiomycota</taxon>
        <taxon>Agaricomycotina</taxon>
        <taxon>Agaricomycetes</taxon>
        <taxon>Agaricomycetidae</taxon>
        <taxon>Agaricales</taxon>
        <taxon>Tricholomatineae</taxon>
        <taxon>Clitocybaceae</taxon>
        <taxon>Collybia</taxon>
    </lineage>
</organism>
<dbReference type="OrthoDB" id="10052260at2759"/>